<dbReference type="KEGG" id="cic:CICLE_v10004989mg"/>
<dbReference type="GO" id="GO:0009736">
    <property type="term" value="P:cytokinin-activated signaling pathway"/>
    <property type="evidence" value="ECO:0007669"/>
    <property type="project" value="UniProtKB-KW"/>
</dbReference>
<dbReference type="Gramene" id="ESR32690">
    <property type="protein sequence ID" value="ESR32690"/>
    <property type="gene ID" value="CICLE_v10004989mg"/>
</dbReference>
<dbReference type="CDD" id="cd17584">
    <property type="entry name" value="REC_typeB_ARR-like"/>
    <property type="match status" value="1"/>
</dbReference>
<comment type="caution">
    <text evidence="12">Lacks conserved residue(s) required for the propagation of feature annotation.</text>
</comment>
<dbReference type="Pfam" id="PF00072">
    <property type="entry name" value="Response_reg"/>
    <property type="match status" value="1"/>
</dbReference>
<evidence type="ECO:0000256" key="5">
    <source>
        <dbReference type="ARBA" id="ARBA00023012"/>
    </source>
</evidence>
<dbReference type="Gramene" id="ESR32689">
    <property type="protein sequence ID" value="ESR32689"/>
    <property type="gene ID" value="CICLE_v10004989mg"/>
</dbReference>
<evidence type="ECO:0000259" key="15">
    <source>
        <dbReference type="PROSITE" id="PS50110"/>
    </source>
</evidence>
<dbReference type="InterPro" id="IPR017930">
    <property type="entry name" value="Myb_dom"/>
</dbReference>
<feature type="compositionally biased region" description="Basic and acidic residues" evidence="13">
    <location>
        <begin position="142"/>
        <end position="161"/>
    </location>
</feature>
<dbReference type="InterPro" id="IPR001005">
    <property type="entry name" value="SANT/Myb"/>
</dbReference>
<gene>
    <name evidence="17" type="ORF">CICLE_v10004989mg</name>
</gene>
<evidence type="ECO:0000313" key="18">
    <source>
        <dbReference type="Proteomes" id="UP000030687"/>
    </source>
</evidence>
<dbReference type="InterPro" id="IPR045279">
    <property type="entry name" value="ARR-like"/>
</dbReference>
<keyword evidence="14" id="KW-0472">Membrane</keyword>
<accession>V4S1W3</accession>
<evidence type="ECO:0000256" key="10">
    <source>
        <dbReference type="ARBA" id="ARBA00023242"/>
    </source>
</evidence>
<dbReference type="GO" id="GO:0003677">
    <property type="term" value="F:DNA binding"/>
    <property type="evidence" value="ECO:0007669"/>
    <property type="project" value="UniProtKB-KW"/>
</dbReference>
<dbReference type="InterPro" id="IPR001789">
    <property type="entry name" value="Sig_transdc_resp-reg_receiver"/>
</dbReference>
<evidence type="ECO:0000256" key="6">
    <source>
        <dbReference type="ARBA" id="ARBA00023015"/>
    </source>
</evidence>
<dbReference type="Proteomes" id="UP000030687">
    <property type="component" value="Unassembled WGS sequence"/>
</dbReference>
<keyword evidence="9 11" id="KW-0804">Transcription</keyword>
<dbReference type="SMART" id="SM00448">
    <property type="entry name" value="REC"/>
    <property type="match status" value="1"/>
</dbReference>
<evidence type="ECO:0000256" key="3">
    <source>
        <dbReference type="ARBA" id="ARBA00022553"/>
    </source>
</evidence>
<comment type="subcellular location">
    <subcellularLocation>
        <location evidence="1 11">Nucleus</location>
    </subcellularLocation>
</comment>
<dbReference type="InterPro" id="IPR006447">
    <property type="entry name" value="Myb_dom_plants"/>
</dbReference>
<dbReference type="InterPro" id="IPR009057">
    <property type="entry name" value="Homeodomain-like_sf"/>
</dbReference>
<evidence type="ECO:0000313" key="17">
    <source>
        <dbReference type="EMBL" id="ESR32690.1"/>
    </source>
</evidence>
<dbReference type="PANTHER" id="PTHR43874:SF67">
    <property type="entry name" value="TWO-COMPONENT RESPONSE REGULATOR ARR2"/>
    <property type="match status" value="1"/>
</dbReference>
<dbReference type="NCBIfam" id="TIGR01557">
    <property type="entry name" value="myb_SHAQKYF"/>
    <property type="match status" value="1"/>
</dbReference>
<keyword evidence="5 11" id="KW-0902">Two-component regulatory system</keyword>
<dbReference type="EMBL" id="KI537036">
    <property type="protein sequence ID" value="ESR32689.1"/>
    <property type="molecule type" value="Genomic_DNA"/>
</dbReference>
<sequence>MSPASSSVAVSDQFPAGLRVLVVDDDPTCLRILEKMLRTCLYEVTKCNRAEIALDMLRTNKNGYDIVISEVHMPDMDGFKLLEQVGLEMDLPVIMMSADDSKQVVMKGVTHGACDYLIKPVRIEALKNIWQHVVRKRKNEWKDLEQSGSVEERDRQPKPSEEADYSSSANEGNWRTSKRRKDEEEEMEERDDTSTLKKPRVVWSVELHQQFVSAVNHLGIDKAVPKKILELMNVPGLTRENVASHLQKYRLYLTRLSGVSPHQGNSFISSHSQEPPYGSLSSLSGLDFQTLAATGQIPAQSLATLQAAGLARSAAKPGLPMPLVDQRNIFSFDNQKLRFGEGQPQHMSSGKQMNLLHGIPTTMDSKQLLNLHHSAQSLRSLSMQASAHGNPSGQSSHLLMQMAQPLFKLLVLCLIISFLCSLYIFFSHPFGVFYCM</sequence>
<evidence type="ECO:0000256" key="12">
    <source>
        <dbReference type="PROSITE-ProRule" id="PRU00169"/>
    </source>
</evidence>
<evidence type="ECO:0000256" key="14">
    <source>
        <dbReference type="SAM" id="Phobius"/>
    </source>
</evidence>
<dbReference type="PANTHER" id="PTHR43874">
    <property type="entry name" value="TWO-COMPONENT RESPONSE REGULATOR"/>
    <property type="match status" value="1"/>
</dbReference>
<keyword evidence="6 11" id="KW-0805">Transcription regulation</keyword>
<dbReference type="GO" id="GO:0000160">
    <property type="term" value="P:phosphorelay signal transduction system"/>
    <property type="evidence" value="ECO:0007669"/>
    <property type="project" value="UniProtKB-KW"/>
</dbReference>
<dbReference type="Gene3D" id="1.10.10.60">
    <property type="entry name" value="Homeodomain-like"/>
    <property type="match status" value="1"/>
</dbReference>
<protein>
    <recommendedName>
        <fullName evidence="11">Two-component response regulator</fullName>
    </recommendedName>
</protein>
<name>V4S1W3_CITCL</name>
<evidence type="ECO:0000256" key="4">
    <source>
        <dbReference type="ARBA" id="ARBA00022864"/>
    </source>
</evidence>
<proteinExistence type="inferred from homology"/>
<dbReference type="SUPFAM" id="SSF46689">
    <property type="entry name" value="Homeodomain-like"/>
    <property type="match status" value="1"/>
</dbReference>
<evidence type="ECO:0000256" key="1">
    <source>
        <dbReference type="ARBA" id="ARBA00004123"/>
    </source>
</evidence>
<dbReference type="PIRSF" id="PIRSF036392">
    <property type="entry name" value="RR_ARR_type-B"/>
    <property type="match status" value="1"/>
</dbReference>
<comment type="function">
    <text evidence="11">Transcriptional activator that binds specific DNA sequence.</text>
</comment>
<dbReference type="Gene3D" id="3.40.50.2300">
    <property type="match status" value="1"/>
</dbReference>
<feature type="compositionally biased region" description="Polar residues" evidence="13">
    <location>
        <begin position="165"/>
        <end position="175"/>
    </location>
</feature>
<organism evidence="17 18">
    <name type="scientific">Citrus clementina</name>
    <name type="common">Clementine</name>
    <name type="synonym">Citrus deliciosa x Citrus sinensis</name>
    <dbReference type="NCBI Taxonomy" id="85681"/>
    <lineage>
        <taxon>Eukaryota</taxon>
        <taxon>Viridiplantae</taxon>
        <taxon>Streptophyta</taxon>
        <taxon>Embryophyta</taxon>
        <taxon>Tracheophyta</taxon>
        <taxon>Spermatophyta</taxon>
        <taxon>Magnoliopsida</taxon>
        <taxon>eudicotyledons</taxon>
        <taxon>Gunneridae</taxon>
        <taxon>Pentapetalae</taxon>
        <taxon>rosids</taxon>
        <taxon>malvids</taxon>
        <taxon>Sapindales</taxon>
        <taxon>Rutaceae</taxon>
        <taxon>Aurantioideae</taxon>
        <taxon>Citrus</taxon>
    </lineage>
</organism>
<keyword evidence="4" id="KW-0932">Cytokinin signaling pathway</keyword>
<evidence type="ECO:0000259" key="16">
    <source>
        <dbReference type="PROSITE" id="PS51294"/>
    </source>
</evidence>
<dbReference type="PROSITE" id="PS51294">
    <property type="entry name" value="HTH_MYB"/>
    <property type="match status" value="1"/>
</dbReference>
<dbReference type="Pfam" id="PF00249">
    <property type="entry name" value="Myb_DNA-binding"/>
    <property type="match status" value="1"/>
</dbReference>
<keyword evidence="8 11" id="KW-0010">Activator</keyword>
<dbReference type="GO" id="GO:0005634">
    <property type="term" value="C:nucleus"/>
    <property type="evidence" value="ECO:0007669"/>
    <property type="project" value="UniProtKB-SubCell"/>
</dbReference>
<keyword evidence="14" id="KW-0812">Transmembrane</keyword>
<dbReference type="AlphaFoldDB" id="V4S1W3"/>
<feature type="domain" description="Response regulatory" evidence="15">
    <location>
        <begin position="19"/>
        <end position="134"/>
    </location>
</feature>
<dbReference type="FunFam" id="3.40.50.2300:FF:000408">
    <property type="entry name" value="Two-component response regulator"/>
    <property type="match status" value="1"/>
</dbReference>
<dbReference type="OrthoDB" id="60033at2759"/>
<evidence type="ECO:0000256" key="7">
    <source>
        <dbReference type="ARBA" id="ARBA00023125"/>
    </source>
</evidence>
<keyword evidence="14" id="KW-1133">Transmembrane helix</keyword>
<evidence type="ECO:0000256" key="8">
    <source>
        <dbReference type="ARBA" id="ARBA00023159"/>
    </source>
</evidence>
<dbReference type="EMBL" id="KI537036">
    <property type="protein sequence ID" value="ESR32690.1"/>
    <property type="molecule type" value="Genomic_DNA"/>
</dbReference>
<comment type="similarity">
    <text evidence="2">Belongs to the ARR family. Type-B subfamily.</text>
</comment>
<dbReference type="FunFam" id="1.10.10.60:FF:000007">
    <property type="entry name" value="Two-component response regulator"/>
    <property type="match status" value="1"/>
</dbReference>
<dbReference type="InterPro" id="IPR011006">
    <property type="entry name" value="CheY-like_superfamily"/>
</dbReference>
<dbReference type="InterPro" id="IPR017053">
    <property type="entry name" value="Response_reg_B-typ_pln"/>
</dbReference>
<evidence type="ECO:0000256" key="2">
    <source>
        <dbReference type="ARBA" id="ARBA00006015"/>
    </source>
</evidence>
<feature type="region of interest" description="Disordered" evidence="13">
    <location>
        <begin position="142"/>
        <end position="195"/>
    </location>
</feature>
<reference evidence="17 18" key="1">
    <citation type="submission" date="2013-10" db="EMBL/GenBank/DDBJ databases">
        <authorList>
            <consortium name="International Citrus Genome Consortium"/>
            <person name="Jenkins J."/>
            <person name="Schmutz J."/>
            <person name="Prochnik S."/>
            <person name="Rokhsar D."/>
            <person name="Gmitter F."/>
            <person name="Ollitrault P."/>
            <person name="Machado M."/>
            <person name="Talon M."/>
            <person name="Wincker P."/>
            <person name="Jaillon O."/>
            <person name="Morgante M."/>
        </authorList>
    </citation>
    <scope>NUCLEOTIDE SEQUENCE</scope>
    <source>
        <strain evidence="18">cv. Clemenules</strain>
    </source>
</reference>
<evidence type="ECO:0000256" key="13">
    <source>
        <dbReference type="SAM" id="MobiDB-lite"/>
    </source>
</evidence>
<feature type="domain" description="HTH myb-type" evidence="16">
    <location>
        <begin position="197"/>
        <end position="254"/>
    </location>
</feature>
<keyword evidence="7 11" id="KW-0238">DNA-binding</keyword>
<keyword evidence="10 11" id="KW-0539">Nucleus</keyword>
<keyword evidence="18" id="KW-1185">Reference proteome</keyword>
<feature type="transmembrane region" description="Helical" evidence="14">
    <location>
        <begin position="406"/>
        <end position="426"/>
    </location>
</feature>
<dbReference type="SUPFAM" id="SSF52172">
    <property type="entry name" value="CheY-like"/>
    <property type="match status" value="1"/>
</dbReference>
<evidence type="ECO:0000256" key="9">
    <source>
        <dbReference type="ARBA" id="ARBA00023163"/>
    </source>
</evidence>
<dbReference type="GO" id="GO:0003700">
    <property type="term" value="F:DNA-binding transcription factor activity"/>
    <property type="evidence" value="ECO:0007669"/>
    <property type="project" value="UniProtKB-UniRule"/>
</dbReference>
<evidence type="ECO:0000256" key="11">
    <source>
        <dbReference type="PIRNR" id="PIRNR036392"/>
    </source>
</evidence>
<keyword evidence="3" id="KW-0597">Phosphoprotein</keyword>
<dbReference type="PROSITE" id="PS50110">
    <property type="entry name" value="RESPONSE_REGULATORY"/>
    <property type="match status" value="1"/>
</dbReference>